<dbReference type="eggNOG" id="ENOG5033ZSV">
    <property type="taxonomic scope" value="Bacteria"/>
</dbReference>
<organism evidence="1 2">
    <name type="scientific">Salinisphaera hydrothermalis (strain C41B8)</name>
    <dbReference type="NCBI Taxonomy" id="1304275"/>
    <lineage>
        <taxon>Bacteria</taxon>
        <taxon>Pseudomonadati</taxon>
        <taxon>Pseudomonadota</taxon>
        <taxon>Gammaproteobacteria</taxon>
        <taxon>Salinisphaerales</taxon>
        <taxon>Salinisphaeraceae</taxon>
        <taxon>Salinisphaera</taxon>
    </lineage>
</organism>
<proteinExistence type="predicted"/>
<dbReference type="OrthoDB" id="662061at2"/>
<dbReference type="Proteomes" id="UP000028302">
    <property type="component" value="Unassembled WGS sequence"/>
</dbReference>
<sequence length="191" mass="21007">MNNPNPDGKGVSSVLATLDEARGGLTVAAPKQIDQVTTELFTSLFVLESEFRFKPVVGKTYYLYRQPERFWLGLTPPDMLGEAVAGRFIGHCVLQTDMTWTLELAEAVAADDEFMAWLAAKRAAFERRLGDAEKVDDILPVYESRLSFYRRASAFGVAHSLSRSMSASGISGLSYDEARGLLTDAAARDDD</sequence>
<dbReference type="RefSeq" id="WP_037338034.1">
    <property type="nucleotide sequence ID" value="NZ_APNK01000016.1"/>
</dbReference>
<name>A0A084IKC3_SALHC</name>
<keyword evidence="2" id="KW-1185">Reference proteome</keyword>
<comment type="caution">
    <text evidence="1">The sequence shown here is derived from an EMBL/GenBank/DDBJ whole genome shotgun (WGS) entry which is preliminary data.</text>
</comment>
<evidence type="ECO:0008006" key="3">
    <source>
        <dbReference type="Google" id="ProtNLM"/>
    </source>
</evidence>
<dbReference type="AlphaFoldDB" id="A0A084IKC3"/>
<gene>
    <name evidence="1" type="ORF">C41B8_11228</name>
</gene>
<accession>A0A084IKC3</accession>
<dbReference type="EMBL" id="APNK01000016">
    <property type="protein sequence ID" value="KEZ77157.1"/>
    <property type="molecule type" value="Genomic_DNA"/>
</dbReference>
<evidence type="ECO:0000313" key="1">
    <source>
        <dbReference type="EMBL" id="KEZ77157.1"/>
    </source>
</evidence>
<evidence type="ECO:0000313" key="2">
    <source>
        <dbReference type="Proteomes" id="UP000028302"/>
    </source>
</evidence>
<reference evidence="1 2" key="1">
    <citation type="submission" date="2013-03" db="EMBL/GenBank/DDBJ databases">
        <title>Salinisphaera hydrothermalis C41B8 Genome Sequencing.</title>
        <authorList>
            <person name="Li C."/>
            <person name="Lai Q."/>
            <person name="Shao Z."/>
        </authorList>
    </citation>
    <scope>NUCLEOTIDE SEQUENCE [LARGE SCALE GENOMIC DNA]</scope>
    <source>
        <strain evidence="1 2">C41B8</strain>
    </source>
</reference>
<protein>
    <recommendedName>
        <fullName evidence="3">DUF2452 domain-containing protein</fullName>
    </recommendedName>
</protein>